<evidence type="ECO:0000313" key="1">
    <source>
        <dbReference type="EMBL" id="BAJ03191.1"/>
    </source>
</evidence>
<reference evidence="3" key="2">
    <citation type="journal article" date="2010" name="Mol. Biosyst.">
        <title>Complete genome sequence and comparative analysis of Shewanella violacea, a psychrophilic and piezophilic bacterium from deep sea floor sediments.</title>
        <authorList>
            <person name="Aono E."/>
            <person name="Baba T."/>
            <person name="Ara T."/>
            <person name="Nishi T."/>
            <person name="Nakamichi T."/>
            <person name="Inamoto E."/>
            <person name="Toyonaga H."/>
            <person name="Hasegawa M."/>
            <person name="Takai Y."/>
            <person name="Okumura Y."/>
            <person name="Baba M."/>
            <person name="Tomita M."/>
            <person name="Kato C."/>
            <person name="Oshima T."/>
            <person name="Nakasone K."/>
            <person name="Mori H."/>
        </authorList>
    </citation>
    <scope>NUCLEOTIDE SEQUENCE [LARGE SCALE GENOMIC DNA]</scope>
    <source>
        <strain evidence="3">JCM 10179 / CIP 106290 / LMG 19151 / DSS12</strain>
    </source>
</reference>
<organism evidence="1 3">
    <name type="scientific">Shewanella violacea (strain JCM 10179 / CIP 106290 / LMG 19151 / DSS12)</name>
    <dbReference type="NCBI Taxonomy" id="637905"/>
    <lineage>
        <taxon>Bacteria</taxon>
        <taxon>Pseudomonadati</taxon>
        <taxon>Pseudomonadota</taxon>
        <taxon>Gammaproteobacteria</taxon>
        <taxon>Alteromonadales</taxon>
        <taxon>Shewanellaceae</taxon>
        <taxon>Shewanella</taxon>
    </lineage>
</organism>
<dbReference type="KEGG" id="svo:SVI_3221"/>
<dbReference type="STRING" id="637905.SVI_3220"/>
<sequence>MPRFSFTLSKQDKPALKIFAIPALSLVNYLGTVYLQELSCNNLFAPVFLQQCQGLVLH</sequence>
<keyword evidence="3" id="KW-1185">Reference proteome</keyword>
<evidence type="ECO:0000313" key="3">
    <source>
        <dbReference type="Proteomes" id="UP000002350"/>
    </source>
</evidence>
<evidence type="ECO:0000313" key="2">
    <source>
        <dbReference type="EMBL" id="BAJ03192.1"/>
    </source>
</evidence>
<gene>
    <name evidence="1" type="ordered locus">SVI_3220</name>
    <name evidence="2" type="ordered locus">SVI_3221</name>
</gene>
<dbReference type="HOGENOM" id="CLU_3011828_0_0_6"/>
<dbReference type="Proteomes" id="UP000002350">
    <property type="component" value="Chromosome"/>
</dbReference>
<name>D4ZAZ6_SHEVD</name>
<protein>
    <submittedName>
        <fullName evidence="1">Uncharacterized protein</fullName>
    </submittedName>
</protein>
<dbReference type="EMBL" id="AP011177">
    <property type="protein sequence ID" value="BAJ03191.1"/>
    <property type="molecule type" value="Genomic_DNA"/>
</dbReference>
<accession>D4ZAZ6</accession>
<reference evidence="1" key="1">
    <citation type="submission" date="2009-04" db="EMBL/GenBank/DDBJ databases">
        <title>Shewanella violocea DSS2 complete genome.</title>
        <authorList>
            <person name="Mori H."/>
        </authorList>
    </citation>
    <scope>NUCLEOTIDE SEQUENCE</scope>
    <source>
        <strain evidence="1">DSS12</strain>
    </source>
</reference>
<dbReference type="KEGG" id="svo:SVI_3220"/>
<dbReference type="EMBL" id="AP011177">
    <property type="protein sequence ID" value="BAJ03192.1"/>
    <property type="molecule type" value="Genomic_DNA"/>
</dbReference>
<proteinExistence type="predicted"/>
<dbReference type="AlphaFoldDB" id="D4ZAZ6"/>